<gene>
    <name evidence="1" type="ORF">ENI00_09170</name>
</gene>
<comment type="caution">
    <text evidence="1">The sequence shown here is derived from an EMBL/GenBank/DDBJ whole genome shotgun (WGS) entry which is preliminary data.</text>
</comment>
<dbReference type="GO" id="GO:0003964">
    <property type="term" value="F:RNA-directed DNA polymerase activity"/>
    <property type="evidence" value="ECO:0007669"/>
    <property type="project" value="UniProtKB-KW"/>
</dbReference>
<feature type="non-terminal residue" evidence="1">
    <location>
        <position position="1"/>
    </location>
</feature>
<keyword evidence="1" id="KW-0548">Nucleotidyltransferase</keyword>
<organism evidence="1">
    <name type="scientific">Marinobacter antarcticus</name>
    <dbReference type="NCBI Taxonomy" id="564117"/>
    <lineage>
        <taxon>Bacteria</taxon>
        <taxon>Pseudomonadati</taxon>
        <taxon>Pseudomonadota</taxon>
        <taxon>Gammaproteobacteria</taxon>
        <taxon>Pseudomonadales</taxon>
        <taxon>Marinobacteraceae</taxon>
        <taxon>Marinobacter</taxon>
    </lineage>
</organism>
<dbReference type="Proteomes" id="UP000885748">
    <property type="component" value="Unassembled WGS sequence"/>
</dbReference>
<name>A0A831R3H4_9GAMM</name>
<keyword evidence="1" id="KW-0808">Transferase</keyword>
<dbReference type="AlphaFoldDB" id="A0A831R3H4"/>
<evidence type="ECO:0000313" key="1">
    <source>
        <dbReference type="EMBL" id="HEA52475.1"/>
    </source>
</evidence>
<accession>A0A831R3H4</accession>
<reference evidence="1" key="1">
    <citation type="journal article" date="2020" name="mSystems">
        <title>Genome- and Community-Level Interaction Insights into Carbon Utilization and Element Cycling Functions of Hydrothermarchaeota in Hydrothermal Sediment.</title>
        <authorList>
            <person name="Zhou Z."/>
            <person name="Liu Y."/>
            <person name="Xu W."/>
            <person name="Pan J."/>
            <person name="Luo Z.H."/>
            <person name="Li M."/>
        </authorList>
    </citation>
    <scope>NUCLEOTIDE SEQUENCE [LARGE SCALE GENOMIC DNA]</scope>
    <source>
        <strain evidence="1">HyVt-357</strain>
    </source>
</reference>
<protein>
    <submittedName>
        <fullName evidence="1">Group II intron reverse transcriptase/maturase</fullName>
    </submittedName>
</protein>
<sequence length="51" mass="5776">EVRAWTSATNGRGPWWNSGASHMNAALPKKVFDQWGLVSLLDTVLRLQRRP</sequence>
<keyword evidence="1" id="KW-0695">RNA-directed DNA polymerase</keyword>
<proteinExistence type="predicted"/>
<dbReference type="EMBL" id="DRGY01000073">
    <property type="protein sequence ID" value="HEA52475.1"/>
    <property type="molecule type" value="Genomic_DNA"/>
</dbReference>